<sequence>MNYKKACEILDVNNDISIQNIKKQYRLKALLYHPDKNQSDDANTKFQEISEAYQYLLDSEQDSEDDDNRDEMLSNMDYKYYLFMFLKNTIKGNSQEPLLYAILKKTTTLCSEKALQLLQNLEKPSLIKIYEILTKNKQYLHIESDLLDKIEQLIGEKIENDECVILQPCIDDLFENNLYKLTINQHIYIVPLWHTHMVYDNSGNDVYVKCFPILDDHIEIDKHNNIHIQHKETLDNIWKSKELYLNIGNKRVDVPIDQIALKPDQVICIKHAGISQINSDNIYDVSQKSHIYVYLKLL</sequence>
<accession>A0A6C0IQS0</accession>
<feature type="domain" description="J" evidence="2">
    <location>
        <begin position="5"/>
        <end position="69"/>
    </location>
</feature>
<dbReference type="CDD" id="cd06257">
    <property type="entry name" value="DnaJ"/>
    <property type="match status" value="1"/>
</dbReference>
<keyword evidence="1" id="KW-0143">Chaperone</keyword>
<evidence type="ECO:0000256" key="1">
    <source>
        <dbReference type="ARBA" id="ARBA00023186"/>
    </source>
</evidence>
<dbReference type="SMART" id="SM00271">
    <property type="entry name" value="DnaJ"/>
    <property type="match status" value="1"/>
</dbReference>
<dbReference type="PANTHER" id="PTHR44360:SF1">
    <property type="entry name" value="DNAJ HOMOLOG SUBFAMILY B MEMBER 9"/>
    <property type="match status" value="1"/>
</dbReference>
<dbReference type="PANTHER" id="PTHR44360">
    <property type="entry name" value="DNAJ HOMOLOG SUBFAMILY B MEMBER 9"/>
    <property type="match status" value="1"/>
</dbReference>
<dbReference type="SUPFAM" id="SSF46565">
    <property type="entry name" value="Chaperone J-domain"/>
    <property type="match status" value="1"/>
</dbReference>
<dbReference type="GO" id="GO:0005783">
    <property type="term" value="C:endoplasmic reticulum"/>
    <property type="evidence" value="ECO:0007669"/>
    <property type="project" value="TreeGrafter"/>
</dbReference>
<organism evidence="3">
    <name type="scientific">viral metagenome</name>
    <dbReference type="NCBI Taxonomy" id="1070528"/>
    <lineage>
        <taxon>unclassified sequences</taxon>
        <taxon>metagenomes</taxon>
        <taxon>organismal metagenomes</taxon>
    </lineage>
</organism>
<dbReference type="InterPro" id="IPR036869">
    <property type="entry name" value="J_dom_sf"/>
</dbReference>
<dbReference type="PROSITE" id="PS50076">
    <property type="entry name" value="DNAJ_2"/>
    <property type="match status" value="1"/>
</dbReference>
<evidence type="ECO:0000313" key="3">
    <source>
        <dbReference type="EMBL" id="QHT95541.1"/>
    </source>
</evidence>
<dbReference type="Pfam" id="PF00226">
    <property type="entry name" value="DnaJ"/>
    <property type="match status" value="1"/>
</dbReference>
<dbReference type="AlphaFoldDB" id="A0A6C0IQS0"/>
<dbReference type="GO" id="GO:0051087">
    <property type="term" value="F:protein-folding chaperone binding"/>
    <property type="evidence" value="ECO:0007669"/>
    <property type="project" value="TreeGrafter"/>
</dbReference>
<dbReference type="GO" id="GO:0036503">
    <property type="term" value="P:ERAD pathway"/>
    <property type="evidence" value="ECO:0007669"/>
    <property type="project" value="TreeGrafter"/>
</dbReference>
<dbReference type="InterPro" id="IPR001623">
    <property type="entry name" value="DnaJ_domain"/>
</dbReference>
<dbReference type="InterPro" id="IPR051948">
    <property type="entry name" value="Hsp70_co-chaperone_J-domain"/>
</dbReference>
<reference evidence="3" key="1">
    <citation type="journal article" date="2020" name="Nature">
        <title>Giant virus diversity and host interactions through global metagenomics.</title>
        <authorList>
            <person name="Schulz F."/>
            <person name="Roux S."/>
            <person name="Paez-Espino D."/>
            <person name="Jungbluth S."/>
            <person name="Walsh D.A."/>
            <person name="Denef V.J."/>
            <person name="McMahon K.D."/>
            <person name="Konstantinidis K.T."/>
            <person name="Eloe-Fadrosh E.A."/>
            <person name="Kyrpides N.C."/>
            <person name="Woyke T."/>
        </authorList>
    </citation>
    <scope>NUCLEOTIDE SEQUENCE</scope>
    <source>
        <strain evidence="3">GVMAG-M-3300024261-8</strain>
    </source>
</reference>
<dbReference type="EMBL" id="MN740241">
    <property type="protein sequence ID" value="QHT95541.1"/>
    <property type="molecule type" value="Genomic_DNA"/>
</dbReference>
<protein>
    <recommendedName>
        <fullName evidence="2">J domain-containing protein</fullName>
    </recommendedName>
</protein>
<proteinExistence type="predicted"/>
<evidence type="ECO:0000259" key="2">
    <source>
        <dbReference type="PROSITE" id="PS50076"/>
    </source>
</evidence>
<dbReference type="PRINTS" id="PR00625">
    <property type="entry name" value="JDOMAIN"/>
</dbReference>
<dbReference type="Gene3D" id="1.10.287.110">
    <property type="entry name" value="DnaJ domain"/>
    <property type="match status" value="1"/>
</dbReference>
<dbReference type="GO" id="GO:0051787">
    <property type="term" value="F:misfolded protein binding"/>
    <property type="evidence" value="ECO:0007669"/>
    <property type="project" value="TreeGrafter"/>
</dbReference>
<name>A0A6C0IQS0_9ZZZZ</name>